<evidence type="ECO:0000313" key="9">
    <source>
        <dbReference type="EMBL" id="KAG0143425.1"/>
    </source>
</evidence>
<keyword evidence="4 7" id="KW-1133">Transmembrane helix</keyword>
<evidence type="ECO:0000256" key="3">
    <source>
        <dbReference type="ARBA" id="ARBA00022692"/>
    </source>
</evidence>
<feature type="transmembrane region" description="Helical" evidence="7">
    <location>
        <begin position="235"/>
        <end position="257"/>
    </location>
</feature>
<feature type="transmembrane region" description="Helical" evidence="7">
    <location>
        <begin position="191"/>
        <end position="215"/>
    </location>
</feature>
<dbReference type="InterPro" id="IPR011701">
    <property type="entry name" value="MFS"/>
</dbReference>
<protein>
    <recommendedName>
        <fullName evidence="8">Major facilitator superfamily (MFS) profile domain-containing protein</fullName>
    </recommendedName>
</protein>
<dbReference type="EMBL" id="MU167319">
    <property type="protein sequence ID" value="KAG0143425.1"/>
    <property type="molecule type" value="Genomic_DNA"/>
</dbReference>
<comment type="caution">
    <text evidence="9">The sequence shown here is derived from an EMBL/GenBank/DDBJ whole genome shotgun (WGS) entry which is preliminary data.</text>
</comment>
<accession>A0A9P6T9B5</accession>
<proteinExistence type="predicted"/>
<dbReference type="InterPro" id="IPR036259">
    <property type="entry name" value="MFS_trans_sf"/>
</dbReference>
<evidence type="ECO:0000256" key="4">
    <source>
        <dbReference type="ARBA" id="ARBA00022989"/>
    </source>
</evidence>
<evidence type="ECO:0000256" key="5">
    <source>
        <dbReference type="ARBA" id="ARBA00023136"/>
    </source>
</evidence>
<feature type="transmembrane region" description="Helical" evidence="7">
    <location>
        <begin position="100"/>
        <end position="122"/>
    </location>
</feature>
<dbReference type="CDD" id="cd17330">
    <property type="entry name" value="MFS_SLC46_TetA_like"/>
    <property type="match status" value="1"/>
</dbReference>
<dbReference type="GO" id="GO:0016020">
    <property type="term" value="C:membrane"/>
    <property type="evidence" value="ECO:0007669"/>
    <property type="project" value="UniProtKB-SubCell"/>
</dbReference>
<dbReference type="InterPro" id="IPR020846">
    <property type="entry name" value="MFS_dom"/>
</dbReference>
<feature type="transmembrane region" description="Helical" evidence="7">
    <location>
        <begin position="134"/>
        <end position="153"/>
    </location>
</feature>
<keyword evidence="2" id="KW-0813">Transport</keyword>
<dbReference type="PANTHER" id="PTHR23504:SF15">
    <property type="entry name" value="MAJOR FACILITATOR SUPERFAMILY (MFS) PROFILE DOMAIN-CONTAINING PROTEIN"/>
    <property type="match status" value="1"/>
</dbReference>
<dbReference type="Gene3D" id="1.20.1250.20">
    <property type="entry name" value="MFS general substrate transporter like domains"/>
    <property type="match status" value="1"/>
</dbReference>
<comment type="subcellular location">
    <subcellularLocation>
        <location evidence="1">Membrane</location>
        <topology evidence="1">Multi-pass membrane protein</topology>
    </subcellularLocation>
</comment>
<dbReference type="InterPro" id="IPR001958">
    <property type="entry name" value="Tet-R_TetA/multi-R_MdtG-like"/>
</dbReference>
<feature type="transmembrane region" description="Helical" evidence="7">
    <location>
        <begin position="469"/>
        <end position="490"/>
    </location>
</feature>
<feature type="region of interest" description="Disordered" evidence="6">
    <location>
        <begin position="267"/>
        <end position="300"/>
    </location>
</feature>
<dbReference type="Proteomes" id="UP000886653">
    <property type="component" value="Unassembled WGS sequence"/>
</dbReference>
<dbReference type="PROSITE" id="PS50850">
    <property type="entry name" value="MFS"/>
    <property type="match status" value="1"/>
</dbReference>
<feature type="transmembrane region" description="Helical" evidence="7">
    <location>
        <begin position="496"/>
        <end position="515"/>
    </location>
</feature>
<dbReference type="AlphaFoldDB" id="A0A9P6T9B5"/>
<feature type="transmembrane region" description="Helical" evidence="7">
    <location>
        <begin position="344"/>
        <end position="372"/>
    </location>
</feature>
<dbReference type="OrthoDB" id="419616at2759"/>
<feature type="domain" description="Major facilitator superfamily (MFS) profile" evidence="8">
    <location>
        <begin position="62"/>
        <end position="520"/>
    </location>
</feature>
<feature type="transmembrane region" description="Helical" evidence="7">
    <location>
        <begin position="422"/>
        <end position="448"/>
    </location>
</feature>
<sequence>MRPFTRIRTDLESTPEREPLLRHPKLATFTCRSTTKTPGGAQADATEDQLVDVHITPLPRRQLVVLCLMRCTEPISQGLIQPFINRMLEDLKVTPERTKIGLYAGCITSLFAFCQLCTTFWWGRLSDHIGRKPILLSGLTGLSISIISFGLQTSFVGLVIARCLAGVMNGNVAVVKSVLAELTDDTNKARAFALLPMSGALGTIIGPMIGGYLAQPAEQYPELFGNIVFLKAYPYFLPCFIAGLTNLLAVLLGFFYLEETLESKANKKNKQRQINSDETHGGDSSSSSTDHQSDDQPVDGPPSLRALFTPTVITVLVSFLFLSIQNSSWATLIPLFSYTRVEDGGLGLTMTQIGTALSANGFVAVLVQMVIFPMLQQKFGTLRLFRGVLLFVPLSFAFLPLLRYLTLRETNSHGPSQGSKVALYGLMFILAIKSLTGMGMVCMSLLLNAAAPSKSSFGALNGLGQSCSALARTFGPASAGALFALSINQHHLGGNLIWVVAVIVCLCTCVTSWLIRVESSPIKRK</sequence>
<dbReference type="PANTHER" id="PTHR23504">
    <property type="entry name" value="MAJOR FACILITATOR SUPERFAMILY DOMAIN-CONTAINING PROTEIN 10"/>
    <property type="match status" value="1"/>
</dbReference>
<dbReference type="SUPFAM" id="SSF103473">
    <property type="entry name" value="MFS general substrate transporter"/>
    <property type="match status" value="1"/>
</dbReference>
<dbReference type="PRINTS" id="PR01035">
    <property type="entry name" value="TCRTETA"/>
</dbReference>
<feature type="transmembrane region" description="Helical" evidence="7">
    <location>
        <begin position="306"/>
        <end position="324"/>
    </location>
</feature>
<evidence type="ECO:0000313" key="10">
    <source>
        <dbReference type="Proteomes" id="UP000886653"/>
    </source>
</evidence>
<dbReference type="Pfam" id="PF07690">
    <property type="entry name" value="MFS_1"/>
    <property type="match status" value="1"/>
</dbReference>
<keyword evidence="5 7" id="KW-0472">Membrane</keyword>
<feature type="transmembrane region" description="Helical" evidence="7">
    <location>
        <begin position="384"/>
        <end position="402"/>
    </location>
</feature>
<dbReference type="GO" id="GO:0022857">
    <property type="term" value="F:transmembrane transporter activity"/>
    <property type="evidence" value="ECO:0007669"/>
    <property type="project" value="InterPro"/>
</dbReference>
<evidence type="ECO:0000256" key="6">
    <source>
        <dbReference type="SAM" id="MobiDB-lite"/>
    </source>
</evidence>
<reference evidence="9" key="1">
    <citation type="submission" date="2013-11" db="EMBL/GenBank/DDBJ databases">
        <title>Genome sequence of the fusiform rust pathogen reveals effectors for host alternation and coevolution with pine.</title>
        <authorList>
            <consortium name="DOE Joint Genome Institute"/>
            <person name="Smith K."/>
            <person name="Pendleton A."/>
            <person name="Kubisiak T."/>
            <person name="Anderson C."/>
            <person name="Salamov A."/>
            <person name="Aerts A."/>
            <person name="Riley R."/>
            <person name="Clum A."/>
            <person name="Lindquist E."/>
            <person name="Ence D."/>
            <person name="Campbell M."/>
            <person name="Kronenberg Z."/>
            <person name="Feau N."/>
            <person name="Dhillon B."/>
            <person name="Hamelin R."/>
            <person name="Burleigh J."/>
            <person name="Smith J."/>
            <person name="Yandell M."/>
            <person name="Nelson C."/>
            <person name="Grigoriev I."/>
            <person name="Davis J."/>
        </authorList>
    </citation>
    <scope>NUCLEOTIDE SEQUENCE</scope>
    <source>
        <strain evidence="9">G11</strain>
    </source>
</reference>
<evidence type="ECO:0000256" key="1">
    <source>
        <dbReference type="ARBA" id="ARBA00004141"/>
    </source>
</evidence>
<evidence type="ECO:0000256" key="2">
    <source>
        <dbReference type="ARBA" id="ARBA00022448"/>
    </source>
</evidence>
<name>A0A9P6T9B5_9BASI</name>
<keyword evidence="3 7" id="KW-0812">Transmembrane</keyword>
<organism evidence="9 10">
    <name type="scientific">Cronartium quercuum f. sp. fusiforme G11</name>
    <dbReference type="NCBI Taxonomy" id="708437"/>
    <lineage>
        <taxon>Eukaryota</taxon>
        <taxon>Fungi</taxon>
        <taxon>Dikarya</taxon>
        <taxon>Basidiomycota</taxon>
        <taxon>Pucciniomycotina</taxon>
        <taxon>Pucciniomycetes</taxon>
        <taxon>Pucciniales</taxon>
        <taxon>Coleosporiaceae</taxon>
        <taxon>Cronartium</taxon>
    </lineage>
</organism>
<evidence type="ECO:0000259" key="8">
    <source>
        <dbReference type="PROSITE" id="PS50850"/>
    </source>
</evidence>
<keyword evidence="10" id="KW-1185">Reference proteome</keyword>
<gene>
    <name evidence="9" type="ORF">CROQUDRAFT_661218</name>
</gene>
<evidence type="ECO:0000256" key="7">
    <source>
        <dbReference type="SAM" id="Phobius"/>
    </source>
</evidence>